<protein>
    <submittedName>
        <fullName evidence="3">Gluconate 5-dehydrogenase</fullName>
    </submittedName>
</protein>
<proteinExistence type="inferred from homology"/>
<dbReference type="GO" id="GO:0016614">
    <property type="term" value="F:oxidoreductase activity, acting on CH-OH group of donors"/>
    <property type="evidence" value="ECO:0007669"/>
    <property type="project" value="UniProtKB-ARBA"/>
</dbReference>
<dbReference type="EMBL" id="JAGPYM010000006">
    <property type="protein sequence ID" value="KAH6892864.1"/>
    <property type="molecule type" value="Genomic_DNA"/>
</dbReference>
<comment type="similarity">
    <text evidence="1">Belongs to the short-chain dehydrogenases/reductases (SDR) family.</text>
</comment>
<accession>A0A9P8W745</accession>
<dbReference type="AlphaFoldDB" id="A0A9P8W745"/>
<dbReference type="CDD" id="cd05233">
    <property type="entry name" value="SDR_c"/>
    <property type="match status" value="1"/>
</dbReference>
<comment type="caution">
    <text evidence="3">The sequence shown here is derived from an EMBL/GenBank/DDBJ whole genome shotgun (WGS) entry which is preliminary data.</text>
</comment>
<name>A0A9P8W745_9HYPO</name>
<sequence length="242" mass="25117">MNSRPLEGRVAVVTDSGRENGIGAAIAFALAQDGASIIVNYVSDSVTPRALAMAKKIEGLGVGAAVIQADVSSPRGAQKLVDGALAAFGGKKIDILDGRLLNATPEVIEKDFGLNAFAGIYTTQVVVPHMPRGGRIINIGTVVSKMVLPGAGVYGAAKAASDFLTVTWAAEAVGEEASAAMTKPLVDLTKAEKRLGTAADRVAEGDTKVDHLCLKAPPLMFAECRAEWLQGDVEEWFVDAGV</sequence>
<keyword evidence="4" id="KW-1185">Reference proteome</keyword>
<dbReference type="Gene3D" id="3.40.50.720">
    <property type="entry name" value="NAD(P)-binding Rossmann-like Domain"/>
    <property type="match status" value="1"/>
</dbReference>
<dbReference type="PANTHER" id="PTHR48107">
    <property type="entry name" value="NADPH-DEPENDENT ALDEHYDE REDUCTASE-LIKE PROTEIN, CHLOROPLASTIC-RELATED"/>
    <property type="match status" value="1"/>
</dbReference>
<evidence type="ECO:0000256" key="1">
    <source>
        <dbReference type="ARBA" id="ARBA00006484"/>
    </source>
</evidence>
<dbReference type="PRINTS" id="PR00081">
    <property type="entry name" value="GDHRDH"/>
</dbReference>
<dbReference type="InterPro" id="IPR002347">
    <property type="entry name" value="SDR_fam"/>
</dbReference>
<dbReference type="Proteomes" id="UP000777438">
    <property type="component" value="Unassembled WGS sequence"/>
</dbReference>
<evidence type="ECO:0000313" key="4">
    <source>
        <dbReference type="Proteomes" id="UP000777438"/>
    </source>
</evidence>
<dbReference type="SUPFAM" id="SSF51735">
    <property type="entry name" value="NAD(P)-binding Rossmann-fold domains"/>
    <property type="match status" value="1"/>
</dbReference>
<organism evidence="3 4">
    <name type="scientific">Thelonectria olida</name>
    <dbReference type="NCBI Taxonomy" id="1576542"/>
    <lineage>
        <taxon>Eukaryota</taxon>
        <taxon>Fungi</taxon>
        <taxon>Dikarya</taxon>
        <taxon>Ascomycota</taxon>
        <taxon>Pezizomycotina</taxon>
        <taxon>Sordariomycetes</taxon>
        <taxon>Hypocreomycetidae</taxon>
        <taxon>Hypocreales</taxon>
        <taxon>Nectriaceae</taxon>
        <taxon>Thelonectria</taxon>
    </lineage>
</organism>
<dbReference type="InterPro" id="IPR036291">
    <property type="entry name" value="NAD(P)-bd_dom_sf"/>
</dbReference>
<keyword evidence="2" id="KW-0560">Oxidoreductase</keyword>
<reference evidence="3 4" key="1">
    <citation type="journal article" date="2021" name="Nat. Commun.">
        <title>Genetic determinants of endophytism in the Arabidopsis root mycobiome.</title>
        <authorList>
            <person name="Mesny F."/>
            <person name="Miyauchi S."/>
            <person name="Thiergart T."/>
            <person name="Pickel B."/>
            <person name="Atanasova L."/>
            <person name="Karlsson M."/>
            <person name="Huettel B."/>
            <person name="Barry K.W."/>
            <person name="Haridas S."/>
            <person name="Chen C."/>
            <person name="Bauer D."/>
            <person name="Andreopoulos W."/>
            <person name="Pangilinan J."/>
            <person name="LaButti K."/>
            <person name="Riley R."/>
            <person name="Lipzen A."/>
            <person name="Clum A."/>
            <person name="Drula E."/>
            <person name="Henrissat B."/>
            <person name="Kohler A."/>
            <person name="Grigoriev I.V."/>
            <person name="Martin F.M."/>
            <person name="Hacquard S."/>
        </authorList>
    </citation>
    <scope>NUCLEOTIDE SEQUENCE [LARGE SCALE GENOMIC DNA]</scope>
    <source>
        <strain evidence="3 4">MPI-CAGE-CH-0241</strain>
    </source>
</reference>
<gene>
    <name evidence="3" type="ORF">B0T10DRAFT_527453</name>
</gene>
<evidence type="ECO:0000313" key="3">
    <source>
        <dbReference type="EMBL" id="KAH6892864.1"/>
    </source>
</evidence>
<evidence type="ECO:0000256" key="2">
    <source>
        <dbReference type="ARBA" id="ARBA00023002"/>
    </source>
</evidence>
<dbReference type="OrthoDB" id="47007at2759"/>
<dbReference type="PANTHER" id="PTHR48107:SF7">
    <property type="entry name" value="RE15974P"/>
    <property type="match status" value="1"/>
</dbReference>
<dbReference type="Pfam" id="PF00106">
    <property type="entry name" value="adh_short"/>
    <property type="match status" value="1"/>
</dbReference>